<keyword evidence="2" id="KW-1185">Reference proteome</keyword>
<organism evidence="1 2">
    <name type="scientific">Mesobacillus boroniphilus JCM 21738</name>
    <dbReference type="NCBI Taxonomy" id="1294265"/>
    <lineage>
        <taxon>Bacteria</taxon>
        <taxon>Bacillati</taxon>
        <taxon>Bacillota</taxon>
        <taxon>Bacilli</taxon>
        <taxon>Bacillales</taxon>
        <taxon>Bacillaceae</taxon>
        <taxon>Mesobacillus</taxon>
    </lineage>
</organism>
<gene>
    <name evidence="1" type="ORF">JCM21738_5514</name>
</gene>
<name>W4RWA2_9BACI</name>
<reference evidence="1 2" key="1">
    <citation type="submission" date="2013-12" db="EMBL/GenBank/DDBJ databases">
        <title>NBRP : Genome information of microbial organism related human and environment.</title>
        <authorList>
            <person name="Hattori M."/>
            <person name="Oshima K."/>
            <person name="Inaba H."/>
            <person name="Suda W."/>
            <person name="Sakamoto M."/>
            <person name="Iino T."/>
            <person name="Kitahara M."/>
            <person name="Oshida Y."/>
            <person name="Iida T."/>
            <person name="Kudo T."/>
            <person name="Itoh T."/>
            <person name="Ahmed I."/>
            <person name="Ohkuma M."/>
        </authorList>
    </citation>
    <scope>NUCLEOTIDE SEQUENCE [LARGE SCALE GENOMIC DNA]</scope>
    <source>
        <strain evidence="1 2">JCM 21738</strain>
    </source>
</reference>
<dbReference type="eggNOG" id="COG2247">
    <property type="taxonomic scope" value="Bacteria"/>
</dbReference>
<dbReference type="GO" id="GO:0030288">
    <property type="term" value="C:outer membrane-bounded periplasmic space"/>
    <property type="evidence" value="ECO:0007669"/>
    <property type="project" value="TreeGrafter"/>
</dbReference>
<comment type="caution">
    <text evidence="1">The sequence shown here is derived from an EMBL/GenBank/DDBJ whole genome shotgun (WGS) entry which is preliminary data.</text>
</comment>
<dbReference type="InterPro" id="IPR007253">
    <property type="entry name" value="Cell_wall-bd_2"/>
</dbReference>
<dbReference type="Proteomes" id="UP000018949">
    <property type="component" value="Unassembled WGS sequence"/>
</dbReference>
<dbReference type="InterPro" id="IPR051922">
    <property type="entry name" value="Bact_Sporulation_Assoc"/>
</dbReference>
<dbReference type="EMBL" id="BAUW01000180">
    <property type="protein sequence ID" value="GAE48397.1"/>
    <property type="molecule type" value="Genomic_DNA"/>
</dbReference>
<sequence>MLTTDTKSAIQKLAPANAIILGSTEKVGSTVETELQGLNIKNIERISWTTPEQLSQSIAQRILDIDSNSIIIVNSTSSVDSAIASVYGAKTRTPIILNNQSTISPELQSLLSSYTNLSNIYIIGDTTKISSTVETTLKQYADVERITGTTSEQRNINFIEKFNFQNSLNTVTRSNSSYQLFAAAEMAMFKEGTLLIMDSTEFSPNLSSFFSSYGGANVIFYGDSSQISANAYNSEDQRIGSMWP</sequence>
<accession>W4RWA2</accession>
<dbReference type="Pfam" id="PF04122">
    <property type="entry name" value="CW_binding_2"/>
    <property type="match status" value="1"/>
</dbReference>
<dbReference type="AlphaFoldDB" id="W4RWA2"/>
<dbReference type="PANTHER" id="PTHR30032">
    <property type="entry name" value="N-ACETYLMURAMOYL-L-ALANINE AMIDASE-RELATED"/>
    <property type="match status" value="1"/>
</dbReference>
<dbReference type="PANTHER" id="PTHR30032:SF4">
    <property type="entry name" value="AMIDASE ENHANCER"/>
    <property type="match status" value="1"/>
</dbReference>
<evidence type="ECO:0000313" key="2">
    <source>
        <dbReference type="Proteomes" id="UP000018949"/>
    </source>
</evidence>
<proteinExistence type="predicted"/>
<protein>
    <submittedName>
        <fullName evidence="1">N-acetylmuramoyl-L-alanine amidase</fullName>
    </submittedName>
</protein>
<evidence type="ECO:0000313" key="1">
    <source>
        <dbReference type="EMBL" id="GAE48397.1"/>
    </source>
</evidence>
<dbReference type="Gene3D" id="3.40.50.12090">
    <property type="match status" value="1"/>
</dbReference>